<organism evidence="1 2">
    <name type="scientific">Porites lobata</name>
    <dbReference type="NCBI Taxonomy" id="104759"/>
    <lineage>
        <taxon>Eukaryota</taxon>
        <taxon>Metazoa</taxon>
        <taxon>Cnidaria</taxon>
        <taxon>Anthozoa</taxon>
        <taxon>Hexacorallia</taxon>
        <taxon>Scleractinia</taxon>
        <taxon>Fungiina</taxon>
        <taxon>Poritidae</taxon>
        <taxon>Porites</taxon>
    </lineage>
</organism>
<dbReference type="InterPro" id="IPR019375">
    <property type="entry name" value="Ribosomal_bS1m"/>
</dbReference>
<gene>
    <name evidence="1" type="ORF">PLOB_00004253</name>
</gene>
<dbReference type="Proteomes" id="UP001159405">
    <property type="component" value="Unassembled WGS sequence"/>
</dbReference>
<sequence length="157" mass="17849">MAAFCGLCLTKTVRNFSLLFGKNVALASIAGRRTYFRAPGSTDEESFDEMFRNSNFVKLGRPQGKLVAGRITHIVERDDDKTDLYVDFGWKFHAVFTRGKEKGSHYKVNDLVKIKLKALETTGHFLGQNRRVTLCEADANLEGKLNPDRTYRVLERD</sequence>
<keyword evidence="2" id="KW-1185">Reference proteome</keyword>
<comment type="caution">
    <text evidence="1">The sequence shown here is derived from an EMBL/GenBank/DDBJ whole genome shotgun (WGS) entry which is preliminary data.</text>
</comment>
<dbReference type="Pfam" id="PF10246">
    <property type="entry name" value="MRP-S35"/>
    <property type="match status" value="1"/>
</dbReference>
<reference evidence="1 2" key="1">
    <citation type="submission" date="2022-05" db="EMBL/GenBank/DDBJ databases">
        <authorList>
            <consortium name="Genoscope - CEA"/>
            <person name="William W."/>
        </authorList>
    </citation>
    <scope>NUCLEOTIDE SEQUENCE [LARGE SCALE GENOMIC DNA]</scope>
</reference>
<protein>
    <recommendedName>
        <fullName evidence="3">Mitochondrial ribosomal protein S28</fullName>
    </recommendedName>
</protein>
<evidence type="ECO:0008006" key="3">
    <source>
        <dbReference type="Google" id="ProtNLM"/>
    </source>
</evidence>
<dbReference type="PANTHER" id="PTHR13447">
    <property type="entry name" value="MITOCHONDRIAL 28S RIBOSOMAL PROTEIN S28"/>
    <property type="match status" value="1"/>
</dbReference>
<dbReference type="PANTHER" id="PTHR13447:SF2">
    <property type="entry name" value="SMALL RIBOSOMAL SUBUNIT PROTEIN BS1M"/>
    <property type="match status" value="1"/>
</dbReference>
<proteinExistence type="predicted"/>
<dbReference type="EMBL" id="CALNXK010000118">
    <property type="protein sequence ID" value="CAH3160893.1"/>
    <property type="molecule type" value="Genomic_DNA"/>
</dbReference>
<evidence type="ECO:0000313" key="2">
    <source>
        <dbReference type="Proteomes" id="UP001159405"/>
    </source>
</evidence>
<name>A0ABN8QFP2_9CNID</name>
<accession>A0ABN8QFP2</accession>
<evidence type="ECO:0000313" key="1">
    <source>
        <dbReference type="EMBL" id="CAH3160893.1"/>
    </source>
</evidence>